<feature type="binding site" evidence="4">
    <location>
        <begin position="128"/>
        <end position="136"/>
    </location>
    <ligand>
        <name>ATP</name>
        <dbReference type="ChEBI" id="CHEBI:30616"/>
    </ligand>
</feature>
<comment type="cofactor">
    <cofactor evidence="5">
        <name>Mg(2+)</name>
        <dbReference type="ChEBI" id="CHEBI:18420"/>
    </cofactor>
</comment>
<dbReference type="InterPro" id="IPR024185">
    <property type="entry name" value="FTHF_cligase-like_sf"/>
</dbReference>
<accession>A0A3P1VBL1</accession>
<keyword evidence="5" id="KW-0479">Metal-binding</keyword>
<reference evidence="6 7" key="1">
    <citation type="submission" date="2018-11" db="EMBL/GenBank/DDBJ databases">
        <title>Genomes From Bacteria Associated with the Canine Oral Cavity: a Test Case for Automated Genome-Based Taxonomic Assignment.</title>
        <authorList>
            <person name="Coil D.A."/>
            <person name="Jospin G."/>
            <person name="Darling A.E."/>
            <person name="Wallis C."/>
            <person name="Davis I.J."/>
            <person name="Harris S."/>
            <person name="Eisen J.A."/>
            <person name="Holcombe L.J."/>
            <person name="O'Flynn C."/>
        </authorList>
    </citation>
    <scope>NUCLEOTIDE SEQUENCE [LARGE SCALE GENOMIC DNA]</scope>
    <source>
        <strain evidence="6 7">OH4621_COT-116</strain>
    </source>
</reference>
<dbReference type="Proteomes" id="UP000281771">
    <property type="component" value="Unassembled WGS sequence"/>
</dbReference>
<keyword evidence="7" id="KW-1185">Reference proteome</keyword>
<evidence type="ECO:0000256" key="1">
    <source>
        <dbReference type="ARBA" id="ARBA00010638"/>
    </source>
</evidence>
<dbReference type="GO" id="GO:0005524">
    <property type="term" value="F:ATP binding"/>
    <property type="evidence" value="ECO:0007669"/>
    <property type="project" value="UniProtKB-KW"/>
</dbReference>
<keyword evidence="6" id="KW-0436">Ligase</keyword>
<comment type="caution">
    <text evidence="6">The sequence shown here is derived from an EMBL/GenBank/DDBJ whole genome shotgun (WGS) entry which is preliminary data.</text>
</comment>
<dbReference type="NCBIfam" id="TIGR02727">
    <property type="entry name" value="MTHFS_bact"/>
    <property type="match status" value="1"/>
</dbReference>
<feature type="binding site" evidence="4">
    <location>
        <position position="48"/>
    </location>
    <ligand>
        <name>substrate</name>
    </ligand>
</feature>
<dbReference type="AlphaFoldDB" id="A0A3P1VBL1"/>
<keyword evidence="3 4" id="KW-0067">ATP-binding</keyword>
<evidence type="ECO:0000256" key="3">
    <source>
        <dbReference type="ARBA" id="ARBA00022840"/>
    </source>
</evidence>
<dbReference type="GO" id="GO:0009396">
    <property type="term" value="P:folic acid-containing compound biosynthetic process"/>
    <property type="evidence" value="ECO:0007669"/>
    <property type="project" value="TreeGrafter"/>
</dbReference>
<dbReference type="EC" id="6.3.3.2" evidence="5"/>
<sequence>MKESTRATVLQALKCQDKKEKAYKDREITELILAHPSYQTAQAIATYLPMEYEFNSYGLIDAAQADGKTVLIPKVTGPGQMVFLPYVSDQVVESYFGVLEPVGGQVVDKSRIDLIHVPGVAFNAKGYRIGHGGGYYDRYLANYMGATISTIYDFQRKEFKEEVHDIPVQEVICK</sequence>
<dbReference type="EMBL" id="RQZA01000003">
    <property type="protein sequence ID" value="RRD31549.1"/>
    <property type="molecule type" value="Genomic_DNA"/>
</dbReference>
<evidence type="ECO:0000256" key="2">
    <source>
        <dbReference type="ARBA" id="ARBA00022741"/>
    </source>
</evidence>
<dbReference type="RefSeq" id="WP_124776503.1">
    <property type="nucleotide sequence ID" value="NZ_RQZA01000003.1"/>
</dbReference>
<proteinExistence type="inferred from homology"/>
<protein>
    <recommendedName>
        <fullName evidence="5">5-formyltetrahydrofolate cyclo-ligase</fullName>
        <ecNumber evidence="5">6.3.3.2</ecNumber>
    </recommendedName>
</protein>
<dbReference type="InterPro" id="IPR002698">
    <property type="entry name" value="FTHF_cligase"/>
</dbReference>
<dbReference type="InterPro" id="IPR037171">
    <property type="entry name" value="NagB/RpiA_transferase-like"/>
</dbReference>
<comment type="similarity">
    <text evidence="1 5">Belongs to the 5-formyltetrahydrofolate cyclo-ligase family.</text>
</comment>
<evidence type="ECO:0000313" key="7">
    <source>
        <dbReference type="Proteomes" id="UP000281771"/>
    </source>
</evidence>
<name>A0A3P1VBL1_9STRE</name>
<dbReference type="GO" id="GO:0030272">
    <property type="term" value="F:5-formyltetrahydrofolate cyclo-ligase activity"/>
    <property type="evidence" value="ECO:0007669"/>
    <property type="project" value="UniProtKB-EC"/>
</dbReference>
<feature type="binding site" evidence="4">
    <location>
        <begin position="2"/>
        <end position="6"/>
    </location>
    <ligand>
        <name>ATP</name>
        <dbReference type="ChEBI" id="CHEBI:30616"/>
    </ligand>
</feature>
<dbReference type="GO" id="GO:0046872">
    <property type="term" value="F:metal ion binding"/>
    <property type="evidence" value="ECO:0007669"/>
    <property type="project" value="UniProtKB-KW"/>
</dbReference>
<dbReference type="SUPFAM" id="SSF100950">
    <property type="entry name" value="NagB/RpiA/CoA transferase-like"/>
    <property type="match status" value="1"/>
</dbReference>
<dbReference type="Pfam" id="PF01812">
    <property type="entry name" value="5-FTHF_cyc-lig"/>
    <property type="match status" value="1"/>
</dbReference>
<gene>
    <name evidence="6" type="ORF">EII38_04830</name>
</gene>
<evidence type="ECO:0000256" key="5">
    <source>
        <dbReference type="RuleBase" id="RU361279"/>
    </source>
</evidence>
<dbReference type="PANTHER" id="PTHR23407:SF1">
    <property type="entry name" value="5-FORMYLTETRAHYDROFOLATE CYCLO-LIGASE"/>
    <property type="match status" value="1"/>
</dbReference>
<comment type="catalytic activity">
    <reaction evidence="5">
        <text>(6S)-5-formyl-5,6,7,8-tetrahydrofolate + ATP = (6R)-5,10-methenyltetrahydrofolate + ADP + phosphate</text>
        <dbReference type="Rhea" id="RHEA:10488"/>
        <dbReference type="ChEBI" id="CHEBI:30616"/>
        <dbReference type="ChEBI" id="CHEBI:43474"/>
        <dbReference type="ChEBI" id="CHEBI:57455"/>
        <dbReference type="ChEBI" id="CHEBI:57457"/>
        <dbReference type="ChEBI" id="CHEBI:456216"/>
        <dbReference type="EC" id="6.3.3.2"/>
    </reaction>
</comment>
<dbReference type="STRING" id="1123309.GCA_000377005_00513"/>
<keyword evidence="5" id="KW-0460">Magnesium</keyword>
<feature type="binding site" evidence="4">
    <location>
        <position position="53"/>
    </location>
    <ligand>
        <name>substrate</name>
    </ligand>
</feature>
<dbReference type="PIRSF" id="PIRSF006806">
    <property type="entry name" value="FTHF_cligase"/>
    <property type="match status" value="1"/>
</dbReference>
<dbReference type="Gene3D" id="3.40.50.10420">
    <property type="entry name" value="NagB/RpiA/CoA transferase-like"/>
    <property type="match status" value="1"/>
</dbReference>
<evidence type="ECO:0000256" key="4">
    <source>
        <dbReference type="PIRSR" id="PIRSR006806-1"/>
    </source>
</evidence>
<organism evidence="6 7">
    <name type="scientific">Streptococcus minor</name>
    <dbReference type="NCBI Taxonomy" id="229549"/>
    <lineage>
        <taxon>Bacteria</taxon>
        <taxon>Bacillati</taxon>
        <taxon>Bacillota</taxon>
        <taxon>Bacilli</taxon>
        <taxon>Lactobacillales</taxon>
        <taxon>Streptococcaceae</taxon>
        <taxon>Streptococcus</taxon>
    </lineage>
</organism>
<dbReference type="GO" id="GO:0035999">
    <property type="term" value="P:tetrahydrofolate interconversion"/>
    <property type="evidence" value="ECO:0007669"/>
    <property type="project" value="TreeGrafter"/>
</dbReference>
<dbReference type="PANTHER" id="PTHR23407">
    <property type="entry name" value="ATPASE INHIBITOR/5-FORMYLTETRAHYDROFOLATE CYCLO-LIGASE"/>
    <property type="match status" value="1"/>
</dbReference>
<keyword evidence="2 4" id="KW-0547">Nucleotide-binding</keyword>
<evidence type="ECO:0000313" key="6">
    <source>
        <dbReference type="EMBL" id="RRD31549.1"/>
    </source>
</evidence>